<dbReference type="EMBL" id="CM017324">
    <property type="protein sequence ID" value="KAE8037270.1"/>
    <property type="molecule type" value="Genomic_DNA"/>
</dbReference>
<evidence type="ECO:0000313" key="7">
    <source>
        <dbReference type="Proteomes" id="UP000327013"/>
    </source>
</evidence>
<keyword evidence="7" id="KW-1185">Reference proteome</keyword>
<dbReference type="Gene3D" id="3.80.10.10">
    <property type="entry name" value="Ribonuclease Inhibitor"/>
    <property type="match status" value="2"/>
</dbReference>
<dbReference type="InterPro" id="IPR056789">
    <property type="entry name" value="LRR_R13L1-DRL21"/>
</dbReference>
<gene>
    <name evidence="6" type="ORF">FH972_009871</name>
</gene>
<dbReference type="InterPro" id="IPR041118">
    <property type="entry name" value="Rx_N"/>
</dbReference>
<proteinExistence type="predicted"/>
<accession>A0A660KNH5</accession>
<dbReference type="Pfam" id="PF14299">
    <property type="entry name" value="PP2"/>
    <property type="match status" value="1"/>
</dbReference>
<dbReference type="PANTHER" id="PTHR48478:SF1">
    <property type="entry name" value="LECTIN-LIKE"/>
    <property type="match status" value="1"/>
</dbReference>
<dbReference type="PANTHER" id="PTHR48478">
    <property type="entry name" value="LECTIN-LIKE"/>
    <property type="match status" value="1"/>
</dbReference>
<keyword evidence="3" id="KW-0611">Plant defense</keyword>
<evidence type="ECO:0000256" key="1">
    <source>
        <dbReference type="ARBA" id="ARBA00022737"/>
    </source>
</evidence>
<dbReference type="InterPro" id="IPR032675">
    <property type="entry name" value="LRR_dom_sf"/>
</dbReference>
<dbReference type="InterPro" id="IPR038005">
    <property type="entry name" value="RX-like_CC"/>
</dbReference>
<dbReference type="OrthoDB" id="2973320at2759"/>
<dbReference type="AlphaFoldDB" id="A0A660KNH5"/>
<protein>
    <submittedName>
        <fullName evidence="6">Uncharacterized protein</fullName>
    </submittedName>
</protein>
<evidence type="ECO:0000313" key="6">
    <source>
        <dbReference type="EMBL" id="KAE8037270.1"/>
    </source>
</evidence>
<dbReference type="Pfam" id="PF18052">
    <property type="entry name" value="Rx_N"/>
    <property type="match status" value="1"/>
</dbReference>
<dbReference type="GO" id="GO:0006952">
    <property type="term" value="P:defense response"/>
    <property type="evidence" value="ECO:0007669"/>
    <property type="project" value="UniProtKB-KW"/>
</dbReference>
<dbReference type="Gene3D" id="1.20.5.4130">
    <property type="match status" value="1"/>
</dbReference>
<dbReference type="GO" id="GO:0000166">
    <property type="term" value="F:nucleotide binding"/>
    <property type="evidence" value="ECO:0007669"/>
    <property type="project" value="UniProtKB-KW"/>
</dbReference>
<reference evidence="6 7" key="1">
    <citation type="submission" date="2019-06" db="EMBL/GenBank/DDBJ databases">
        <title>A chromosomal-level reference genome of Carpinus fangiana (Coryloideae, Betulaceae).</title>
        <authorList>
            <person name="Yang X."/>
            <person name="Wang Z."/>
            <person name="Zhang L."/>
            <person name="Hao G."/>
            <person name="Liu J."/>
            <person name="Yang Y."/>
        </authorList>
    </citation>
    <scope>NUCLEOTIDE SEQUENCE [LARGE SCALE GENOMIC DNA]</scope>
    <source>
        <strain evidence="6">Cfa_2016G</strain>
        <tissue evidence="6">Leaf</tissue>
    </source>
</reference>
<name>A0A660KNH5_9ROSI</name>
<feature type="domain" description="R13L1/DRL21-like LRR repeat region" evidence="5">
    <location>
        <begin position="137"/>
        <end position="260"/>
    </location>
</feature>
<dbReference type="InterPro" id="IPR025886">
    <property type="entry name" value="PP2-like"/>
</dbReference>
<dbReference type="Pfam" id="PF25019">
    <property type="entry name" value="LRR_R13L1-DRL21"/>
    <property type="match status" value="1"/>
</dbReference>
<dbReference type="SUPFAM" id="SSF52058">
    <property type="entry name" value="L domain-like"/>
    <property type="match status" value="2"/>
</dbReference>
<dbReference type="InterPro" id="IPR052147">
    <property type="entry name" value="PP2-like/Lectin"/>
</dbReference>
<organism evidence="6 7">
    <name type="scientific">Carpinus fangiana</name>
    <dbReference type="NCBI Taxonomy" id="176857"/>
    <lineage>
        <taxon>Eukaryota</taxon>
        <taxon>Viridiplantae</taxon>
        <taxon>Streptophyta</taxon>
        <taxon>Embryophyta</taxon>
        <taxon>Tracheophyta</taxon>
        <taxon>Spermatophyta</taxon>
        <taxon>Magnoliopsida</taxon>
        <taxon>eudicotyledons</taxon>
        <taxon>Gunneridae</taxon>
        <taxon>Pentapetalae</taxon>
        <taxon>rosids</taxon>
        <taxon>fabids</taxon>
        <taxon>Fagales</taxon>
        <taxon>Betulaceae</taxon>
        <taxon>Carpinus</taxon>
    </lineage>
</organism>
<keyword evidence="1" id="KW-0677">Repeat</keyword>
<evidence type="ECO:0000256" key="3">
    <source>
        <dbReference type="ARBA" id="ARBA00022821"/>
    </source>
</evidence>
<evidence type="ECO:0000259" key="5">
    <source>
        <dbReference type="Pfam" id="PF25019"/>
    </source>
</evidence>
<sequence>MANPTSLVAKPILDEIIKTTLALIKETYSSVRGVKKDVENLSSTLTAMKGVLVDAENKQENNQQLKDWLGKLKEAAFDAEDILETFAAEAYHWKKRQTALDDIFWFNLSMLPPSMGNLTSLHNLPVFQVGQVNGYGIKQLEKMVHLSRTLHISKLENTVNAGDAKLNDKKSLDKLVFEWSDRAVNTQDEATENSLLKDLQPPSNLKELQIIRYRGNEFPAWMKEGQLQNLVSLNLNGCIKCKNLSLCQLPNLRALHIKGMQELEKLTEVECRSLGWLKLSNCPELRELPSIFPNLGVLKIKRCNSLRALPVTPFLQFLILTDNLILEDWHEAILMLQVGNDQGQRETRPHPSFMELLELKVMSCPKLQALPEIFAPRKLEISRCELLNTLPPPPLARRLQHLALEGCDDGALVRAIPDTSSLYSLVISSISNLSSLPKWPQLPGLKALYIRDCKHLVSLSSGEEGSLRTLTSLNLLSIINCEKLETLNEELPTSLECLIIASCPLLKSLGPDWDLPSLKDLYIEDCPLLQSLPEDGHPSSLRHLLIQTCPLLTERCQKEGGGGPEWPKIEHIDDLEIDSSHVVVPSTSVANPPVPSTTVANRPVWYRNFLCCRASLTSLEREMVMKAATEEIFLEHKRKKKWADEETGHICFMFYPRSLFVTWGNREYWIWNCFKETSEENIEVAKLSHVCWLDMRGKLSLSELSPEVVYEIVYVVKLTKGASGWEFPILLRLSLPNGRVQERQVSLLEKPRRQWMELNVGNFQTKNGESGEVGFDIYQHGGHWKKGLIIKGAIFRPKQMNL</sequence>
<feature type="domain" description="Disease resistance N-terminal" evidence="4">
    <location>
        <begin position="16"/>
        <end position="97"/>
    </location>
</feature>
<dbReference type="GO" id="GO:0030246">
    <property type="term" value="F:carbohydrate binding"/>
    <property type="evidence" value="ECO:0007669"/>
    <property type="project" value="InterPro"/>
</dbReference>
<evidence type="ECO:0000259" key="4">
    <source>
        <dbReference type="Pfam" id="PF18052"/>
    </source>
</evidence>
<dbReference type="Proteomes" id="UP000327013">
    <property type="component" value="Chromosome 4"/>
</dbReference>
<dbReference type="CDD" id="cd14798">
    <property type="entry name" value="RX-CC_like"/>
    <property type="match status" value="1"/>
</dbReference>
<evidence type="ECO:0000256" key="2">
    <source>
        <dbReference type="ARBA" id="ARBA00022741"/>
    </source>
</evidence>
<keyword evidence="2" id="KW-0547">Nucleotide-binding</keyword>